<dbReference type="EC" id="2.7.7.6" evidence="13"/>
<dbReference type="Pfam" id="PF13812">
    <property type="entry name" value="PPR_3"/>
    <property type="match status" value="1"/>
</dbReference>
<comment type="catalytic activity">
    <reaction evidence="9 13">
        <text>RNA(n) + a ribonucleoside 5'-triphosphate = RNA(n+1) + diphosphate</text>
        <dbReference type="Rhea" id="RHEA:21248"/>
        <dbReference type="Rhea" id="RHEA-COMP:14527"/>
        <dbReference type="Rhea" id="RHEA-COMP:17342"/>
        <dbReference type="ChEBI" id="CHEBI:33019"/>
        <dbReference type="ChEBI" id="CHEBI:61557"/>
        <dbReference type="ChEBI" id="CHEBI:140395"/>
        <dbReference type="EC" id="2.7.7.6"/>
    </reaction>
</comment>
<feature type="non-terminal residue" evidence="16">
    <location>
        <position position="1"/>
    </location>
</feature>
<evidence type="ECO:0000259" key="15">
    <source>
        <dbReference type="SMART" id="SM01311"/>
    </source>
</evidence>
<feature type="repeat" description="PPR" evidence="12">
    <location>
        <begin position="325"/>
        <end position="359"/>
    </location>
</feature>
<dbReference type="Gene3D" id="1.25.40.10">
    <property type="entry name" value="Tetratricopeptide repeat domain"/>
    <property type="match status" value="1"/>
</dbReference>
<dbReference type="PROSITE" id="PS00489">
    <property type="entry name" value="RNA_POL_PHAGE_2"/>
    <property type="match status" value="1"/>
</dbReference>
<evidence type="ECO:0000256" key="2">
    <source>
        <dbReference type="ARBA" id="ARBA00009493"/>
    </source>
</evidence>
<evidence type="ECO:0000256" key="6">
    <source>
        <dbReference type="ARBA" id="ARBA00022946"/>
    </source>
</evidence>
<evidence type="ECO:0000256" key="10">
    <source>
        <dbReference type="ARBA" id="ARBA00057821"/>
    </source>
</evidence>
<keyword evidence="7" id="KW-0496">Mitochondrion</keyword>
<keyword evidence="3 13" id="KW-0240">DNA-directed RNA polymerase</keyword>
<evidence type="ECO:0000256" key="12">
    <source>
        <dbReference type="PROSITE-ProRule" id="PRU00708"/>
    </source>
</evidence>
<dbReference type="OrthoDB" id="276422at2759"/>
<evidence type="ECO:0000313" key="16">
    <source>
        <dbReference type="EMBL" id="GCB62471.1"/>
    </source>
</evidence>
<comment type="subunit">
    <text evidence="11">Homodimer. Component of the mitochondrial transcription initiation complex, composed at least of TFB2M, TFAM and POLRMT. In this complex TFAM recruits POLRMT to the promoter whereas TFB2M induces structural changes in POLRMT to enable promoter opening and trapping of the DNA non-template strand. Upon metabolic stress, forms a complex composed of FOXO3, SIRT3 and mitochondrial RNA polymerase POLRMT; the complex is recruited to mtDNA in a SIRT3-dependent manner. Also forms a complex composed of FOXO3, SIRT3, TFAM and POLRMT. Interacts with TFB1M and TFB2M, leading to the stimulation of transcription. Interacts with TEFM. Interacts with MTRES1.</text>
</comment>
<evidence type="ECO:0000256" key="8">
    <source>
        <dbReference type="ARBA" id="ARBA00023163"/>
    </source>
</evidence>
<dbReference type="FunFam" id="1.10.287.280:FF:000001">
    <property type="entry name" value="DNA-directed RNA polymerase"/>
    <property type="match status" value="1"/>
</dbReference>
<dbReference type="InterPro" id="IPR043502">
    <property type="entry name" value="DNA/RNA_pol_sf"/>
</dbReference>
<dbReference type="InterPro" id="IPR046950">
    <property type="entry name" value="DNA-dir_Rpol_C_phage-type"/>
</dbReference>
<evidence type="ECO:0000256" key="11">
    <source>
        <dbReference type="ARBA" id="ARBA00063316"/>
    </source>
</evidence>
<dbReference type="Pfam" id="PF00940">
    <property type="entry name" value="RNA_pol"/>
    <property type="match status" value="1"/>
</dbReference>
<comment type="function">
    <text evidence="10">DNA-dependent RNA polymerase catalyzes the transcription of mitochondrial DNA into RNA using the four ribonucleoside triphosphates as substrates. Component of the mitochondrial transcription initiation complex, composed at least of TFB2M, TFAM and POLRMT that is required for basal transcription of mitochondrial DNA. In this complex, TFAM recruits POLRMT to a specific promoter whereas TFB2M induces structural changes in POLRMT to enable promoter opening and trapping of the DNA non-template strand. Has DNA primase activity. Catalyzes the synthesis of short RNA primers that are necessary for the initiation of lagging-strand DNA synthesis from the origin of light-strand DNA replication (OriL).</text>
</comment>
<keyword evidence="8 13" id="KW-0804">Transcription</keyword>
<dbReference type="SMART" id="SM01311">
    <property type="entry name" value="RPOL_N"/>
    <property type="match status" value="1"/>
</dbReference>
<dbReference type="Gene3D" id="1.10.1320.10">
    <property type="entry name" value="DNA-directed RNA polymerase, N-terminal domain"/>
    <property type="match status" value="1"/>
</dbReference>
<evidence type="ECO:0000256" key="7">
    <source>
        <dbReference type="ARBA" id="ARBA00023128"/>
    </source>
</evidence>
<evidence type="ECO:0000256" key="5">
    <source>
        <dbReference type="ARBA" id="ARBA00022695"/>
    </source>
</evidence>
<dbReference type="PANTHER" id="PTHR10102:SF0">
    <property type="entry name" value="DNA-DIRECTED RNA POLYMERASE, MITOCHONDRIAL"/>
    <property type="match status" value="1"/>
</dbReference>
<dbReference type="InterPro" id="IPR011990">
    <property type="entry name" value="TPR-like_helical_dom_sf"/>
</dbReference>
<accession>A0A401NNK4</accession>
<dbReference type="STRING" id="75743.A0A401NNK4"/>
<dbReference type="OMA" id="ANHFRNK"/>
<evidence type="ECO:0000256" key="9">
    <source>
        <dbReference type="ARBA" id="ARBA00048552"/>
    </source>
</evidence>
<sequence>DMSLLRLYSSRSSGPATLRELLHLPAACHRCLELRRHPAWSPERSWGFFRRNYSSVISKKDDGKTQTWERARLLQVLKARMQQLQADNVTEVKCTEVQFVNRMNVIHLESHTGTENHTFLPDSKLNKSINPNTVALVKEKSAKEQMDKKCHMETIVPKTTSAPSKWIEKLDKEKRNKTRRQLNIVKKMKESQPLSSTQNVTGAKSTGTGRKSTSKDKTAKTPVAHRASSSVTSKSRAVQPDTKSSALHDFSVEAVLAEVEHLDQQLNNWEPSAKLLEDEEGNKYGDAQRNILSYIEACVFTNDLDRAHQCVMFHHRILTRRKQLNITIYSALMHLWAKKGSLNQISKLFSLVEEAELKPNLDCYMAALECMGRMENCSSRVIERCLQQLEEDGFTRQVLFKNCSFQKDEREMVMKAICDVEPDFQLHPEPDVEVCQSPLVKDFYSKVEPIKYPKLHLNVQEMKERFDRQLSKEQADTITIDSVEVTKPITEKMKRMRNRLADLRAKWQKSLLQAFREYKFHLAGDRSCSWKMNLYPFLCLLDDKEYVDIMIQSIANIPPNGEALLMIAKELGSRVYNKYSIRKKIKNEMVDKIKEIYYAYIELLAKDAELNNFLPREYFIKLEREMNLGPSLRTEDSPWPHFLIVHMGTHLVDLMVRQIQIPINTQNPSHEKKFIPVLYHMYSFRSNKQIGFIKPHPILTQILSEAAETTLIFDSCVMPMVCAPIPWTSPRLGAYVLTPTKLMRCLEGALQHQLLLEKCKSSDLRPVLDSLNQLGNCAWKINKPMLDLIISIFNDKGSEKLEIPPPLSEAPVMPKYDPKSEISPANKSILKKKIAWVRKRAAEMHSLRMDALYKLSIANHIRDDVFWFPHNMDFRGRTYPCPPYFNHLGSDVTRAVLLFAEGKPLGEHGLNWLKIHLVNLTGFKKKCSLKERLDYATEVMDNILDSADNPLTGRKWWMNADEPWQTLACCTEIAHATRLPDPTKHISYFPVHQDGSCNGLQHYAALGRDVIGATSVNLMPCEVPQDVYSGVAQQVEEFRKRDAEKGVKIAQILEGFINRKVVKQTVMTVVYGVTRFGGRLQIEKRLKEVEEFPKDYVWDASHYLVQQVFSSLKEMFTGTRGIQDWLTESARLISKSGSSVEWVTPLGLPIVQPYHRTRSTLLRSNLQNLNLQISHDASQRPDTVKQKNAFAPNFIHSLDSTHMMLTALYCYSAGVTFVSVHDCFWTHAYTVDIMNQVCREQFVALHSQPILQDLSKFLVNKYRYNIPADRKSKKLQDYKKMMELLSKVLETGEFDLEKVKESTYFFS</sequence>
<feature type="region of interest" description="Disordered" evidence="14">
    <location>
        <begin position="165"/>
        <end position="243"/>
    </location>
</feature>
<proteinExistence type="inferred from homology"/>
<dbReference type="GO" id="GO:0001018">
    <property type="term" value="F:mitochondrial promoter sequence-specific DNA binding"/>
    <property type="evidence" value="ECO:0007669"/>
    <property type="project" value="TreeGrafter"/>
</dbReference>
<feature type="compositionally biased region" description="Polar residues" evidence="14">
    <location>
        <begin position="192"/>
        <end position="211"/>
    </location>
</feature>
<comment type="function">
    <text evidence="13">DNA-dependent RNA polymerase catalyzes the transcription of DNA into RNA using the four ribonucleoside triphosphates as substrates.</text>
</comment>
<dbReference type="Gene3D" id="1.10.150.20">
    <property type="entry name" value="5' to 3' exonuclease, C-terminal subdomain"/>
    <property type="match status" value="1"/>
</dbReference>
<dbReference type="EMBL" id="BFAA01000005">
    <property type="protein sequence ID" value="GCB62471.1"/>
    <property type="molecule type" value="Genomic_DNA"/>
</dbReference>
<keyword evidence="17" id="KW-1185">Reference proteome</keyword>
<feature type="domain" description="DNA-directed RNA polymerase N-terminal" evidence="15">
    <location>
        <begin position="467"/>
        <end position="776"/>
    </location>
</feature>
<dbReference type="Pfam" id="PF14700">
    <property type="entry name" value="RPOL_N"/>
    <property type="match status" value="1"/>
</dbReference>
<evidence type="ECO:0000313" key="17">
    <source>
        <dbReference type="Proteomes" id="UP000288216"/>
    </source>
</evidence>
<dbReference type="InterPro" id="IPR037159">
    <property type="entry name" value="RNA_POL_N_sf"/>
</dbReference>
<keyword evidence="5 13" id="KW-0548">Nucleotidyltransferase</keyword>
<evidence type="ECO:0000256" key="14">
    <source>
        <dbReference type="SAM" id="MobiDB-lite"/>
    </source>
</evidence>
<dbReference type="FunFam" id="1.10.150.20:FF:000031">
    <property type="entry name" value="DNA-directed RNA polymerase"/>
    <property type="match status" value="1"/>
</dbReference>
<dbReference type="PANTHER" id="PTHR10102">
    <property type="entry name" value="DNA-DIRECTED RNA POLYMERASE, MITOCHONDRIAL"/>
    <property type="match status" value="1"/>
</dbReference>
<dbReference type="SUPFAM" id="SSF56672">
    <property type="entry name" value="DNA/RNA polymerases"/>
    <property type="match status" value="1"/>
</dbReference>
<dbReference type="InterPro" id="IPR002092">
    <property type="entry name" value="DNA-dir_Rpol_phage-type"/>
</dbReference>
<name>A0A401NNK4_SCYTO</name>
<dbReference type="PROSITE" id="PS51375">
    <property type="entry name" value="PPR"/>
    <property type="match status" value="1"/>
</dbReference>
<protein>
    <recommendedName>
        <fullName evidence="13">DNA-directed RNA polymerase</fullName>
        <ecNumber evidence="13">2.7.7.6</ecNumber>
    </recommendedName>
</protein>
<comment type="subcellular location">
    <subcellularLocation>
        <location evidence="1">Mitochondrion</location>
    </subcellularLocation>
</comment>
<dbReference type="InterPro" id="IPR002885">
    <property type="entry name" value="PPR_rpt"/>
</dbReference>
<keyword evidence="4 13" id="KW-0808">Transferase</keyword>
<feature type="compositionally biased region" description="Polar residues" evidence="14">
    <location>
        <begin position="227"/>
        <end position="243"/>
    </location>
</feature>
<dbReference type="GO" id="GO:0003899">
    <property type="term" value="F:DNA-directed RNA polymerase activity"/>
    <property type="evidence" value="ECO:0007669"/>
    <property type="project" value="UniProtKB-EC"/>
</dbReference>
<comment type="similarity">
    <text evidence="2 13">Belongs to the phage and mitochondrial RNA polymerase family.</text>
</comment>
<dbReference type="FunFam" id="1.10.1320.10:FF:000002">
    <property type="entry name" value="DNA-directed RNA polymerase"/>
    <property type="match status" value="1"/>
</dbReference>
<dbReference type="Proteomes" id="UP000288216">
    <property type="component" value="Unassembled WGS sequence"/>
</dbReference>
<gene>
    <name evidence="16" type="ORF">scyTo_0000033</name>
</gene>
<dbReference type="Gene3D" id="1.10.287.280">
    <property type="match status" value="1"/>
</dbReference>
<reference evidence="16 17" key="1">
    <citation type="journal article" date="2018" name="Nat. Ecol. Evol.">
        <title>Shark genomes provide insights into elasmobranch evolution and the origin of vertebrates.</title>
        <authorList>
            <person name="Hara Y"/>
            <person name="Yamaguchi K"/>
            <person name="Onimaru K"/>
            <person name="Kadota M"/>
            <person name="Koyanagi M"/>
            <person name="Keeley SD"/>
            <person name="Tatsumi K"/>
            <person name="Tanaka K"/>
            <person name="Motone F"/>
            <person name="Kageyama Y"/>
            <person name="Nozu R"/>
            <person name="Adachi N"/>
            <person name="Nishimura O"/>
            <person name="Nakagawa R"/>
            <person name="Tanegashima C"/>
            <person name="Kiyatake I"/>
            <person name="Matsumoto R"/>
            <person name="Murakumo K"/>
            <person name="Nishida K"/>
            <person name="Terakita A"/>
            <person name="Kuratani S"/>
            <person name="Sato K"/>
            <person name="Hyodo S Kuraku.S."/>
        </authorList>
    </citation>
    <scope>NUCLEOTIDE SEQUENCE [LARGE SCALE GENOMIC DNA]</scope>
</reference>
<organism evidence="16 17">
    <name type="scientific">Scyliorhinus torazame</name>
    <name type="common">Cloudy catshark</name>
    <name type="synonym">Catulus torazame</name>
    <dbReference type="NCBI Taxonomy" id="75743"/>
    <lineage>
        <taxon>Eukaryota</taxon>
        <taxon>Metazoa</taxon>
        <taxon>Chordata</taxon>
        <taxon>Craniata</taxon>
        <taxon>Vertebrata</taxon>
        <taxon>Chondrichthyes</taxon>
        <taxon>Elasmobranchii</taxon>
        <taxon>Galeomorphii</taxon>
        <taxon>Galeoidea</taxon>
        <taxon>Carcharhiniformes</taxon>
        <taxon>Scyliorhinidae</taxon>
        <taxon>Scyliorhinus</taxon>
    </lineage>
</organism>
<comment type="caution">
    <text evidence="16">The sequence shown here is derived from an EMBL/GenBank/DDBJ whole genome shotgun (WGS) entry which is preliminary data.</text>
</comment>
<dbReference type="GO" id="GO:0006390">
    <property type="term" value="P:mitochondrial transcription"/>
    <property type="evidence" value="ECO:0007669"/>
    <property type="project" value="TreeGrafter"/>
</dbReference>
<evidence type="ECO:0000256" key="4">
    <source>
        <dbReference type="ARBA" id="ARBA00022679"/>
    </source>
</evidence>
<evidence type="ECO:0000256" key="1">
    <source>
        <dbReference type="ARBA" id="ARBA00004173"/>
    </source>
</evidence>
<keyword evidence="6" id="KW-0809">Transit peptide</keyword>
<dbReference type="GO" id="GO:0034245">
    <property type="term" value="C:mitochondrial DNA-directed RNA polymerase complex"/>
    <property type="evidence" value="ECO:0007669"/>
    <property type="project" value="TreeGrafter"/>
</dbReference>
<evidence type="ECO:0000256" key="3">
    <source>
        <dbReference type="ARBA" id="ARBA00022478"/>
    </source>
</evidence>
<evidence type="ECO:0000256" key="13">
    <source>
        <dbReference type="RuleBase" id="RU003805"/>
    </source>
</evidence>
<dbReference type="InterPro" id="IPR029262">
    <property type="entry name" value="RPOL_N"/>
</dbReference>
<dbReference type="PROSITE" id="PS00900">
    <property type="entry name" value="RNA_POL_PHAGE_1"/>
    <property type="match status" value="1"/>
</dbReference>